<feature type="transmembrane region" description="Helical" evidence="1">
    <location>
        <begin position="58"/>
        <end position="78"/>
    </location>
</feature>
<accession>A0A285VE09</accession>
<organism evidence="2 3">
    <name type="scientific">Ornithinimicrobium cerasi</name>
    <dbReference type="NCBI Taxonomy" id="2248773"/>
    <lineage>
        <taxon>Bacteria</taxon>
        <taxon>Bacillati</taxon>
        <taxon>Actinomycetota</taxon>
        <taxon>Actinomycetes</taxon>
        <taxon>Micrococcales</taxon>
        <taxon>Ornithinimicrobiaceae</taxon>
        <taxon>Ornithinimicrobium</taxon>
    </lineage>
</organism>
<evidence type="ECO:0000256" key="1">
    <source>
        <dbReference type="SAM" id="Phobius"/>
    </source>
</evidence>
<keyword evidence="1" id="KW-1133">Transmembrane helix</keyword>
<protein>
    <recommendedName>
        <fullName evidence="4">DoxX-like family protein</fullName>
    </recommendedName>
</protein>
<name>A0A285VE09_9MICO</name>
<feature type="transmembrane region" description="Helical" evidence="1">
    <location>
        <begin position="114"/>
        <end position="132"/>
    </location>
</feature>
<reference evidence="3" key="1">
    <citation type="submission" date="2017-08" db="EMBL/GenBank/DDBJ databases">
        <authorList>
            <person name="Varghese N."/>
            <person name="Submissions S."/>
        </authorList>
    </citation>
    <scope>NUCLEOTIDE SEQUENCE [LARGE SCALE GENOMIC DNA]</scope>
    <source>
        <strain evidence="3">USBA17B2</strain>
    </source>
</reference>
<gene>
    <name evidence="2" type="ORF">SAMN05421879_101484</name>
</gene>
<dbReference type="AlphaFoldDB" id="A0A285VE09"/>
<evidence type="ECO:0000313" key="3">
    <source>
        <dbReference type="Proteomes" id="UP000219688"/>
    </source>
</evidence>
<dbReference type="RefSeq" id="WP_097186664.1">
    <property type="nucleotide sequence ID" value="NZ_OBQK01000001.1"/>
</dbReference>
<keyword evidence="3" id="KW-1185">Reference proteome</keyword>
<evidence type="ECO:0000313" key="2">
    <source>
        <dbReference type="EMBL" id="SOC52310.1"/>
    </source>
</evidence>
<keyword evidence="1" id="KW-0472">Membrane</keyword>
<keyword evidence="1" id="KW-0812">Transmembrane</keyword>
<proteinExistence type="predicted"/>
<dbReference type="Proteomes" id="UP000219688">
    <property type="component" value="Unassembled WGS sequence"/>
</dbReference>
<evidence type="ECO:0008006" key="4">
    <source>
        <dbReference type="Google" id="ProtNLM"/>
    </source>
</evidence>
<feature type="transmembrane region" description="Helical" evidence="1">
    <location>
        <begin position="85"/>
        <end position="108"/>
    </location>
</feature>
<feature type="transmembrane region" description="Helical" evidence="1">
    <location>
        <begin position="12"/>
        <end position="38"/>
    </location>
</feature>
<dbReference type="EMBL" id="OBQK01000001">
    <property type="protein sequence ID" value="SOC52310.1"/>
    <property type="molecule type" value="Genomic_DNA"/>
</dbReference>
<sequence length="136" mass="13873">MTIDAPQRPPRAARIITLSLEAVTAVGAVAGVQGFLSGAFDPLVDQLSEVLPFVDGRALPAAALGGLVALPQAGALLLGLRRHPLAADAGLAVGAALTIWVGLQLPLIGFSSPVQWAFLAVGVVQVVAAALWRRGR</sequence>